<dbReference type="Proteomes" id="UP000186230">
    <property type="component" value="Chromosome"/>
</dbReference>
<gene>
    <name evidence="1" type="ORF">GRFL_2752</name>
</gene>
<name>A0A1L7I7A9_9FLAO</name>
<reference evidence="1 2" key="1">
    <citation type="submission" date="2016-07" db="EMBL/GenBank/DDBJ databases">
        <title>Multi-omics approach to identify versatile polysaccharide utilization systems of a marine flavobacterium Gramella flava.</title>
        <authorList>
            <person name="Tang K."/>
        </authorList>
    </citation>
    <scope>NUCLEOTIDE SEQUENCE [LARGE SCALE GENOMIC DNA]</scope>
    <source>
        <strain evidence="1 2">JLT2011</strain>
    </source>
</reference>
<organism evidence="1 2">
    <name type="scientific">Christiangramia flava JLT2011</name>
    <dbReference type="NCBI Taxonomy" id="1229726"/>
    <lineage>
        <taxon>Bacteria</taxon>
        <taxon>Pseudomonadati</taxon>
        <taxon>Bacteroidota</taxon>
        <taxon>Flavobacteriia</taxon>
        <taxon>Flavobacteriales</taxon>
        <taxon>Flavobacteriaceae</taxon>
        <taxon>Christiangramia</taxon>
    </lineage>
</organism>
<dbReference type="AlphaFoldDB" id="A0A1L7I7A9"/>
<protein>
    <submittedName>
        <fullName evidence="1">Uncharacterized protein</fullName>
    </submittedName>
</protein>
<keyword evidence="2" id="KW-1185">Reference proteome</keyword>
<dbReference type="EMBL" id="CP016359">
    <property type="protein sequence ID" value="APU69476.1"/>
    <property type="molecule type" value="Genomic_DNA"/>
</dbReference>
<dbReference type="KEGG" id="gfl:GRFL_2752"/>
<accession>A0A1L7I7A9</accession>
<evidence type="ECO:0000313" key="1">
    <source>
        <dbReference type="EMBL" id="APU69476.1"/>
    </source>
</evidence>
<proteinExistence type="predicted"/>
<evidence type="ECO:0000313" key="2">
    <source>
        <dbReference type="Proteomes" id="UP000186230"/>
    </source>
</evidence>
<sequence length="53" mass="6438">MKVSEIRKYFPHPWKRKLIVRNTFFERKVSRKTAIPEALQNSSIQHIFPKKNL</sequence>